<protein>
    <submittedName>
        <fullName evidence="3">Cell division protein</fullName>
    </submittedName>
</protein>
<keyword evidence="2" id="KW-0812">Transmembrane</keyword>
<dbReference type="EMBL" id="PDVP01000002">
    <property type="protein sequence ID" value="PHP67875.1"/>
    <property type="molecule type" value="Genomic_DNA"/>
</dbReference>
<keyword evidence="3" id="KW-0132">Cell division</keyword>
<evidence type="ECO:0000313" key="3">
    <source>
        <dbReference type="EMBL" id="PHP67875.1"/>
    </source>
</evidence>
<keyword evidence="3" id="KW-0131">Cell cycle</keyword>
<comment type="caution">
    <text evidence="3">The sequence shown here is derived from an EMBL/GenBank/DDBJ whole genome shotgun (WGS) entry which is preliminary data.</text>
</comment>
<gene>
    <name evidence="3" type="ORF">CSC94_04125</name>
</gene>
<dbReference type="GO" id="GO:0051301">
    <property type="term" value="P:cell division"/>
    <property type="evidence" value="ECO:0007669"/>
    <property type="project" value="UniProtKB-KW"/>
</dbReference>
<evidence type="ECO:0000256" key="1">
    <source>
        <dbReference type="SAM" id="Coils"/>
    </source>
</evidence>
<proteinExistence type="predicted"/>
<evidence type="ECO:0000256" key="2">
    <source>
        <dbReference type="SAM" id="Phobius"/>
    </source>
</evidence>
<keyword evidence="2" id="KW-0472">Membrane</keyword>
<feature type="transmembrane region" description="Helical" evidence="2">
    <location>
        <begin position="12"/>
        <end position="32"/>
    </location>
</feature>
<feature type="coiled-coil region" evidence="1">
    <location>
        <begin position="41"/>
        <end position="68"/>
    </location>
</feature>
<keyword evidence="2" id="KW-1133">Transmembrane helix</keyword>
<dbReference type="Proteomes" id="UP000221168">
    <property type="component" value="Unassembled WGS sequence"/>
</dbReference>
<reference evidence="3 4" key="1">
    <citation type="submission" date="2017-10" db="EMBL/GenBank/DDBJ databases">
        <title>Sedimentibacterium mangrovi gen. nov., sp. nov., a novel member of family Phyllobacteriacea isolated from mangrove sediment.</title>
        <authorList>
            <person name="Liao H."/>
            <person name="Tian Y."/>
        </authorList>
    </citation>
    <scope>NUCLEOTIDE SEQUENCE [LARGE SCALE GENOMIC DNA]</scope>
    <source>
        <strain evidence="3 4">X9-2-2</strain>
    </source>
</reference>
<sequence length="106" mass="12301">MWTRQHKRRKSGRLVLPVVAIAVLAYFGFHAFEGEYGLKNKARLEEQVAQLQQKLAETTATRQRLEARNHLLQDGSIEKDMLDEQVRRQLGRVRADEIVILSHPKI</sequence>
<name>A0A2G1QQU8_9HYPH</name>
<dbReference type="InterPro" id="IPR007060">
    <property type="entry name" value="FtsL/DivIC"/>
</dbReference>
<organism evidence="3 4">
    <name type="scientific">Zhengella mangrovi</name>
    <dbReference type="NCBI Taxonomy" id="1982044"/>
    <lineage>
        <taxon>Bacteria</taxon>
        <taxon>Pseudomonadati</taxon>
        <taxon>Pseudomonadota</taxon>
        <taxon>Alphaproteobacteria</taxon>
        <taxon>Hyphomicrobiales</taxon>
        <taxon>Notoacmeibacteraceae</taxon>
        <taxon>Zhengella</taxon>
    </lineage>
</organism>
<accession>A0A2G1QQU8</accession>
<dbReference type="RefSeq" id="WP_099304115.1">
    <property type="nucleotide sequence ID" value="NZ_PDVP01000002.1"/>
</dbReference>
<dbReference type="OrthoDB" id="9815600at2"/>
<dbReference type="AlphaFoldDB" id="A0A2G1QQU8"/>
<evidence type="ECO:0000313" key="4">
    <source>
        <dbReference type="Proteomes" id="UP000221168"/>
    </source>
</evidence>
<keyword evidence="4" id="KW-1185">Reference proteome</keyword>
<keyword evidence="1" id="KW-0175">Coiled coil</keyword>
<dbReference type="Pfam" id="PF04977">
    <property type="entry name" value="DivIC"/>
    <property type="match status" value="1"/>
</dbReference>